<keyword evidence="2" id="KW-1185">Reference proteome</keyword>
<accession>A0ABN7W5M4</accession>
<protein>
    <submittedName>
        <fullName evidence="1">6230_t:CDS:1</fullName>
    </submittedName>
</protein>
<feature type="non-terminal residue" evidence="1">
    <location>
        <position position="368"/>
    </location>
</feature>
<reference evidence="1 2" key="1">
    <citation type="submission" date="2021-06" db="EMBL/GenBank/DDBJ databases">
        <authorList>
            <person name="Kallberg Y."/>
            <person name="Tangrot J."/>
            <person name="Rosling A."/>
        </authorList>
    </citation>
    <scope>NUCLEOTIDE SEQUENCE [LARGE SCALE GENOMIC DNA]</scope>
    <source>
        <strain evidence="1 2">120-4 pot B 10/14</strain>
    </source>
</reference>
<name>A0ABN7W5M4_GIGMA</name>
<organism evidence="1 2">
    <name type="scientific">Gigaspora margarita</name>
    <dbReference type="NCBI Taxonomy" id="4874"/>
    <lineage>
        <taxon>Eukaryota</taxon>
        <taxon>Fungi</taxon>
        <taxon>Fungi incertae sedis</taxon>
        <taxon>Mucoromycota</taxon>
        <taxon>Glomeromycotina</taxon>
        <taxon>Glomeromycetes</taxon>
        <taxon>Diversisporales</taxon>
        <taxon>Gigasporaceae</taxon>
        <taxon>Gigaspora</taxon>
    </lineage>
</organism>
<evidence type="ECO:0000313" key="2">
    <source>
        <dbReference type="Proteomes" id="UP000789901"/>
    </source>
</evidence>
<dbReference type="Proteomes" id="UP000789901">
    <property type="component" value="Unassembled WGS sequence"/>
</dbReference>
<proteinExistence type="predicted"/>
<comment type="caution">
    <text evidence="1">The sequence shown here is derived from an EMBL/GenBank/DDBJ whole genome shotgun (WGS) entry which is preliminary data.</text>
</comment>
<sequence>MVKWYEKCINQMQEKRIQIENLQNRYLVKEIGPKLEDDNFKEIKEINSDYSLFKNIWTRINPSIDIGLQRKKIDICNLNQQIRHFKKYIEQLESELEQSFKDGDLIEDNLLETKYKKCNDIYKYTNEKKIWFTKATATAGFTEEIFHNTLQSSLATIRITSQIGKKIYNNYQKLYFSSLIASAKSSTTQALQKCIEYAMNQNKEALAIGFNFQKSRSIKDNKTELTKTIYQGIKVLNQISSPLEENNLHLDICVDSDLNSNKTLAHVHIVSKILADLKHLTKHIRNSVLKLRREAKDQSALSKAKTYKMQVDSLIRYLQNNYSSCWSDVCWTKDVLTIIIQKPTLCYSSESQINFLINFLKKFFVYLL</sequence>
<gene>
    <name evidence="1" type="ORF">GMARGA_LOCUS26731</name>
</gene>
<evidence type="ECO:0000313" key="1">
    <source>
        <dbReference type="EMBL" id="CAG8817160.1"/>
    </source>
</evidence>
<dbReference type="EMBL" id="CAJVQB010031624">
    <property type="protein sequence ID" value="CAG8817160.1"/>
    <property type="molecule type" value="Genomic_DNA"/>
</dbReference>